<dbReference type="AlphaFoldDB" id="A0A8H6I207"/>
<protein>
    <submittedName>
        <fullName evidence="2">Uncharacterized protein</fullName>
    </submittedName>
</protein>
<keyword evidence="3" id="KW-1185">Reference proteome</keyword>
<evidence type="ECO:0000313" key="2">
    <source>
        <dbReference type="EMBL" id="KAF6756554.1"/>
    </source>
</evidence>
<comment type="caution">
    <text evidence="2">The sequence shown here is derived from an EMBL/GenBank/DDBJ whole genome shotgun (WGS) entry which is preliminary data.</text>
</comment>
<reference evidence="2 3" key="1">
    <citation type="submission" date="2020-07" db="EMBL/GenBank/DDBJ databases">
        <title>Comparative genomics of pyrophilous fungi reveals a link between fire events and developmental genes.</title>
        <authorList>
            <consortium name="DOE Joint Genome Institute"/>
            <person name="Steindorff A.S."/>
            <person name="Carver A."/>
            <person name="Calhoun S."/>
            <person name="Stillman K."/>
            <person name="Liu H."/>
            <person name="Lipzen A."/>
            <person name="Pangilinan J."/>
            <person name="Labutti K."/>
            <person name="Bruns T.D."/>
            <person name="Grigoriev I.V."/>
        </authorList>
    </citation>
    <scope>NUCLEOTIDE SEQUENCE [LARGE SCALE GENOMIC DNA]</scope>
    <source>
        <strain evidence="2 3">CBS 144469</strain>
    </source>
</reference>
<accession>A0A8H6I207</accession>
<dbReference type="OrthoDB" id="2688210at2759"/>
<sequence length="315" mass="35162">MATTTGTDPNLDVCPDYAAPGMEAMRQAVKGGMEGLTDERAVEILRRSWEANNAIQKTAWAQRVAEEEAAAAECEREVRTELERRAAIELEEAEAIAKEERKKNRAMHLPILAGVGLPDRALVTAAANIMKDYRQMKYVYLWHHTDKALQSVDYGAATVESETLEQVVTDGVPGLVPAHILKTAKALIKDEDLQFWEYSVASQRSLAAMQEAGWRPEVIAMFGRFHAAIQTHPWASSFDTTGCDRKALLIYQAETRQRWYMETNKPGGSMFDISVVNEAALSRAQTQAQKLNYATMISGMKHQVRFIVSFSCLGY</sequence>
<evidence type="ECO:0000256" key="1">
    <source>
        <dbReference type="SAM" id="Coils"/>
    </source>
</evidence>
<keyword evidence="1" id="KW-0175">Coiled coil</keyword>
<dbReference type="EMBL" id="JACGCI010000025">
    <property type="protein sequence ID" value="KAF6756554.1"/>
    <property type="molecule type" value="Genomic_DNA"/>
</dbReference>
<name>A0A8H6I207_9AGAR</name>
<proteinExistence type="predicted"/>
<dbReference type="Proteomes" id="UP000521943">
    <property type="component" value="Unassembled WGS sequence"/>
</dbReference>
<gene>
    <name evidence="2" type="ORF">DFP72DRAFT_1066452</name>
</gene>
<feature type="coiled-coil region" evidence="1">
    <location>
        <begin position="64"/>
        <end position="103"/>
    </location>
</feature>
<organism evidence="2 3">
    <name type="scientific">Ephemerocybe angulata</name>
    <dbReference type="NCBI Taxonomy" id="980116"/>
    <lineage>
        <taxon>Eukaryota</taxon>
        <taxon>Fungi</taxon>
        <taxon>Dikarya</taxon>
        <taxon>Basidiomycota</taxon>
        <taxon>Agaricomycotina</taxon>
        <taxon>Agaricomycetes</taxon>
        <taxon>Agaricomycetidae</taxon>
        <taxon>Agaricales</taxon>
        <taxon>Agaricineae</taxon>
        <taxon>Psathyrellaceae</taxon>
        <taxon>Ephemerocybe</taxon>
    </lineage>
</organism>
<evidence type="ECO:0000313" key="3">
    <source>
        <dbReference type="Proteomes" id="UP000521943"/>
    </source>
</evidence>